<gene>
    <name evidence="2" type="ORF">TIFTF001_020862</name>
</gene>
<name>A0AA88DE30_FICCA</name>
<accession>A0AA88DE30</accession>
<keyword evidence="1" id="KW-0732">Signal</keyword>
<proteinExistence type="predicted"/>
<dbReference type="Proteomes" id="UP001187192">
    <property type="component" value="Unassembled WGS sequence"/>
</dbReference>
<evidence type="ECO:0000313" key="3">
    <source>
        <dbReference type="Proteomes" id="UP001187192"/>
    </source>
</evidence>
<feature type="signal peptide" evidence="1">
    <location>
        <begin position="1"/>
        <end position="22"/>
    </location>
</feature>
<sequence>MSVVLLIAAVLVPLLTVMILSGKPCYATDDHLCSLHVNNVTVLYFYPDEMALRLDELPKRYVVQAINYDNYTIRVVDPGVEGKNCSSIPINTLSKSSEFFPDWDPYLYEPEIRYGFLKQASMSGFPKATLKNSTTLSQTIIFFTCEKPVNSSGYIESPCIFKGSCSSGDSSLARAERRSYYYVLDGGLSTFSDLKESCCVEQMSLITKRKTSYKNADDIHNALVQGFELSWVQSFDKTGVRLCYVHDRGPKKVSCLSGCSFIDYRVSFGCSKCKAD</sequence>
<evidence type="ECO:0000313" key="2">
    <source>
        <dbReference type="EMBL" id="GMN51702.1"/>
    </source>
</evidence>
<reference evidence="2" key="1">
    <citation type="submission" date="2023-07" db="EMBL/GenBank/DDBJ databases">
        <title>draft genome sequence of fig (Ficus carica).</title>
        <authorList>
            <person name="Takahashi T."/>
            <person name="Nishimura K."/>
        </authorList>
    </citation>
    <scope>NUCLEOTIDE SEQUENCE</scope>
</reference>
<comment type="caution">
    <text evidence="2">The sequence shown here is derived from an EMBL/GenBank/DDBJ whole genome shotgun (WGS) entry which is preliminary data.</text>
</comment>
<organism evidence="2 3">
    <name type="scientific">Ficus carica</name>
    <name type="common">Common fig</name>
    <dbReference type="NCBI Taxonomy" id="3494"/>
    <lineage>
        <taxon>Eukaryota</taxon>
        <taxon>Viridiplantae</taxon>
        <taxon>Streptophyta</taxon>
        <taxon>Embryophyta</taxon>
        <taxon>Tracheophyta</taxon>
        <taxon>Spermatophyta</taxon>
        <taxon>Magnoliopsida</taxon>
        <taxon>eudicotyledons</taxon>
        <taxon>Gunneridae</taxon>
        <taxon>Pentapetalae</taxon>
        <taxon>rosids</taxon>
        <taxon>fabids</taxon>
        <taxon>Rosales</taxon>
        <taxon>Moraceae</taxon>
        <taxon>Ficeae</taxon>
        <taxon>Ficus</taxon>
    </lineage>
</organism>
<protein>
    <submittedName>
        <fullName evidence="2">Uncharacterized protein</fullName>
    </submittedName>
</protein>
<feature type="chain" id="PRO_5041674881" evidence="1">
    <location>
        <begin position="23"/>
        <end position="276"/>
    </location>
</feature>
<dbReference type="AlphaFoldDB" id="A0AA88DE30"/>
<dbReference type="Gramene" id="FCD_00020225-RA">
    <property type="protein sequence ID" value="FCD_00020225-RA:cds"/>
    <property type="gene ID" value="FCD_00020225"/>
</dbReference>
<dbReference type="EMBL" id="BTGU01000038">
    <property type="protein sequence ID" value="GMN51702.1"/>
    <property type="molecule type" value="Genomic_DNA"/>
</dbReference>
<keyword evidence="3" id="KW-1185">Reference proteome</keyword>
<evidence type="ECO:0000256" key="1">
    <source>
        <dbReference type="SAM" id="SignalP"/>
    </source>
</evidence>